<protein>
    <recommendedName>
        <fullName evidence="5">CARDB protein</fullName>
    </recommendedName>
</protein>
<keyword evidence="4" id="KW-1185">Reference proteome</keyword>
<dbReference type="EMBL" id="JBHTEY010000004">
    <property type="protein sequence ID" value="MFC7613893.1"/>
    <property type="molecule type" value="Genomic_DNA"/>
</dbReference>
<evidence type="ECO:0000313" key="3">
    <source>
        <dbReference type="EMBL" id="MFC7613893.1"/>
    </source>
</evidence>
<proteinExistence type="predicted"/>
<evidence type="ECO:0000256" key="2">
    <source>
        <dbReference type="SAM" id="SignalP"/>
    </source>
</evidence>
<name>A0ABW2TMY1_9PSEU</name>
<dbReference type="Proteomes" id="UP001596512">
    <property type="component" value="Unassembled WGS sequence"/>
</dbReference>
<gene>
    <name evidence="3" type="ORF">ACFQV2_10345</name>
</gene>
<feature type="signal peptide" evidence="2">
    <location>
        <begin position="1"/>
        <end position="22"/>
    </location>
</feature>
<organism evidence="3 4">
    <name type="scientific">Actinokineospora soli</name>
    <dbReference type="NCBI Taxonomy" id="1048753"/>
    <lineage>
        <taxon>Bacteria</taxon>
        <taxon>Bacillati</taxon>
        <taxon>Actinomycetota</taxon>
        <taxon>Actinomycetes</taxon>
        <taxon>Pseudonocardiales</taxon>
        <taxon>Pseudonocardiaceae</taxon>
        <taxon>Actinokineospora</taxon>
    </lineage>
</organism>
<evidence type="ECO:0000256" key="1">
    <source>
        <dbReference type="SAM" id="MobiDB-lite"/>
    </source>
</evidence>
<evidence type="ECO:0008006" key="5">
    <source>
        <dbReference type="Google" id="ProtNLM"/>
    </source>
</evidence>
<sequence length="92" mass="9341">MRARLLLLLVALALVAPATATATTGAVAVEIGAVNLDGPAVSTVEVTVRNGGPSRMTRLGVSFTGPVGWTSSPPRRRSRTPSRSAGRSPCGS</sequence>
<evidence type="ECO:0000313" key="4">
    <source>
        <dbReference type="Proteomes" id="UP001596512"/>
    </source>
</evidence>
<feature type="chain" id="PRO_5045142953" description="CARDB protein" evidence="2">
    <location>
        <begin position="23"/>
        <end position="92"/>
    </location>
</feature>
<accession>A0ABW2TMY1</accession>
<comment type="caution">
    <text evidence="3">The sequence shown here is derived from an EMBL/GenBank/DDBJ whole genome shotgun (WGS) entry which is preliminary data.</text>
</comment>
<reference evidence="4" key="1">
    <citation type="journal article" date="2019" name="Int. J. Syst. Evol. Microbiol.">
        <title>The Global Catalogue of Microorganisms (GCM) 10K type strain sequencing project: providing services to taxonomists for standard genome sequencing and annotation.</title>
        <authorList>
            <consortium name="The Broad Institute Genomics Platform"/>
            <consortium name="The Broad Institute Genome Sequencing Center for Infectious Disease"/>
            <person name="Wu L."/>
            <person name="Ma J."/>
        </authorList>
    </citation>
    <scope>NUCLEOTIDE SEQUENCE [LARGE SCALE GENOMIC DNA]</scope>
    <source>
        <strain evidence="4">JCM 17695</strain>
    </source>
</reference>
<feature type="region of interest" description="Disordered" evidence="1">
    <location>
        <begin position="53"/>
        <end position="92"/>
    </location>
</feature>
<keyword evidence="2" id="KW-0732">Signal</keyword>
<feature type="compositionally biased region" description="Low complexity" evidence="1">
    <location>
        <begin position="81"/>
        <end position="92"/>
    </location>
</feature>